<evidence type="ECO:0000313" key="3">
    <source>
        <dbReference type="EMBL" id="CAK9273011.1"/>
    </source>
</evidence>
<proteinExistence type="predicted"/>
<dbReference type="PANTHER" id="PTHR21074">
    <property type="entry name" value="IQ AND UBIQUITIN-LIKE DOMAIN-CONTAINING PROTEIN"/>
    <property type="match status" value="1"/>
</dbReference>
<gene>
    <name evidence="3" type="ORF">CSSPJE1EN1_LOCUS18489</name>
</gene>
<feature type="compositionally biased region" description="Basic and acidic residues" evidence="1">
    <location>
        <begin position="39"/>
        <end position="57"/>
    </location>
</feature>
<evidence type="ECO:0000313" key="4">
    <source>
        <dbReference type="Proteomes" id="UP001497444"/>
    </source>
</evidence>
<dbReference type="Proteomes" id="UP001497444">
    <property type="component" value="Chromosome 5"/>
</dbReference>
<dbReference type="EMBL" id="OZ020100">
    <property type="protein sequence ID" value="CAK9273011.1"/>
    <property type="molecule type" value="Genomic_DNA"/>
</dbReference>
<feature type="region of interest" description="Disordered" evidence="1">
    <location>
        <begin position="39"/>
        <end position="58"/>
    </location>
</feature>
<name>A0ABP0X4U1_9BRYO</name>
<keyword evidence="4" id="KW-1185">Reference proteome</keyword>
<sequence>MEKAKAILGATLLPEHHHVSICLKQRHGEKPVALSMRVTREGPRPETQPRPESKQMRVESVMQLQKEEEENNNKKWHPARELENMLVEVHRDGDGATFVTVIVDRNDEEEKPYRGGFRDRRNGSTYLNAAAQTTVPWPAARTKTEERLLKVTRETQKSWMRNCNKQTVKEAFTQMKKSGASIDDFCDVELLPGPYMDSAEWEARRHAAATLIQKYVRRSIAKRTADRMRLYAKEKREFFTERARKKKEQYEKKLRYEIGRRINPRSGADFEILYQELETWRLQEMKAINTSGCVGLERKKFVKEFLLKELKLIQVIDKLKTKAAKLNRVDRITKTMVRMGKPKIWEMSNGNIVHVQTTNTTHALDLMNLYKALERRVESMDERMGVLGYVKWTVQVHNSPLTREILMLVEREADLMYRGRPAHSLSGLRQRILGLFVQYVETPEFNPEAMHYQFVPADFDYMKNRHKHGVDTPTDFF</sequence>
<dbReference type="PANTHER" id="PTHR21074:SF0">
    <property type="entry name" value="IQ AND UBIQUITIN-LIKE DOMAIN-CONTAINING PROTEIN"/>
    <property type="match status" value="1"/>
</dbReference>
<evidence type="ECO:0000259" key="2">
    <source>
        <dbReference type="PROSITE" id="PS50897"/>
    </source>
</evidence>
<dbReference type="PROSITE" id="PS50897">
    <property type="entry name" value="CTLH"/>
    <property type="match status" value="1"/>
</dbReference>
<dbReference type="PROSITE" id="PS50096">
    <property type="entry name" value="IQ"/>
    <property type="match status" value="1"/>
</dbReference>
<dbReference type="Pfam" id="PF25805">
    <property type="entry name" value="IQUB"/>
    <property type="match status" value="1"/>
</dbReference>
<feature type="domain" description="CTLH" evidence="2">
    <location>
        <begin position="285"/>
        <end position="323"/>
    </location>
</feature>
<accession>A0ABP0X4U1</accession>
<reference evidence="3" key="1">
    <citation type="submission" date="2024-02" db="EMBL/GenBank/DDBJ databases">
        <authorList>
            <consortium name="ELIXIR-Norway"/>
            <consortium name="Elixir Norway"/>
        </authorList>
    </citation>
    <scope>NUCLEOTIDE SEQUENCE</scope>
</reference>
<dbReference type="InterPro" id="IPR057887">
    <property type="entry name" value="IQUB_helical"/>
</dbReference>
<dbReference type="InterPro" id="IPR006595">
    <property type="entry name" value="CTLH_C"/>
</dbReference>
<evidence type="ECO:0000256" key="1">
    <source>
        <dbReference type="SAM" id="MobiDB-lite"/>
    </source>
</evidence>
<dbReference type="InterPro" id="IPR037695">
    <property type="entry name" value="IQUB"/>
</dbReference>
<organism evidence="3 4">
    <name type="scientific">Sphagnum jensenii</name>
    <dbReference type="NCBI Taxonomy" id="128206"/>
    <lineage>
        <taxon>Eukaryota</taxon>
        <taxon>Viridiplantae</taxon>
        <taxon>Streptophyta</taxon>
        <taxon>Embryophyta</taxon>
        <taxon>Bryophyta</taxon>
        <taxon>Sphagnophytina</taxon>
        <taxon>Sphagnopsida</taxon>
        <taxon>Sphagnales</taxon>
        <taxon>Sphagnaceae</taxon>
        <taxon>Sphagnum</taxon>
    </lineage>
</organism>
<protein>
    <recommendedName>
        <fullName evidence="2">CTLH domain-containing protein</fullName>
    </recommendedName>
</protein>